<feature type="domain" description="PAC" evidence="16">
    <location>
        <begin position="598"/>
        <end position="651"/>
    </location>
</feature>
<comment type="caution">
    <text evidence="17">The sequence shown here is derived from an EMBL/GenBank/DDBJ whole genome shotgun (WGS) entry which is preliminary data.</text>
</comment>
<proteinExistence type="predicted"/>
<dbReference type="SUPFAM" id="SSF47384">
    <property type="entry name" value="Homodimeric domain of signal transducing histidine kinase"/>
    <property type="match status" value="1"/>
</dbReference>
<keyword evidence="6" id="KW-0547">Nucleotide-binding</keyword>
<evidence type="ECO:0000256" key="3">
    <source>
        <dbReference type="ARBA" id="ARBA00012438"/>
    </source>
</evidence>
<accession>A0A9D5JXD0</accession>
<dbReference type="Gene3D" id="3.40.50.2300">
    <property type="match status" value="2"/>
</dbReference>
<keyword evidence="7" id="KW-0418">Kinase</keyword>
<dbReference type="FunFam" id="3.30.565.10:FF:000010">
    <property type="entry name" value="Sensor histidine kinase RcsC"/>
    <property type="match status" value="1"/>
</dbReference>
<dbReference type="Gene3D" id="3.30.450.20">
    <property type="entry name" value="PAS domain"/>
    <property type="match status" value="4"/>
</dbReference>
<dbReference type="SMART" id="SM00448">
    <property type="entry name" value="REC"/>
    <property type="match status" value="2"/>
</dbReference>
<dbReference type="EC" id="2.7.13.3" evidence="3"/>
<comment type="catalytic activity">
    <reaction evidence="1">
        <text>ATP + protein L-histidine = ADP + protein N-phospho-L-histidine.</text>
        <dbReference type="EC" id="2.7.13.3"/>
    </reaction>
</comment>
<feature type="domain" description="PAS" evidence="15">
    <location>
        <begin position="523"/>
        <end position="564"/>
    </location>
</feature>
<dbReference type="InterPro" id="IPR000014">
    <property type="entry name" value="PAS"/>
</dbReference>
<dbReference type="PROSITE" id="PS50109">
    <property type="entry name" value="HIS_KIN"/>
    <property type="match status" value="1"/>
</dbReference>
<dbReference type="SUPFAM" id="SSF52172">
    <property type="entry name" value="CheY-like"/>
    <property type="match status" value="2"/>
</dbReference>
<evidence type="ECO:0000256" key="8">
    <source>
        <dbReference type="ARBA" id="ARBA00022840"/>
    </source>
</evidence>
<evidence type="ECO:0000256" key="6">
    <source>
        <dbReference type="ARBA" id="ARBA00022741"/>
    </source>
</evidence>
<dbReference type="InterPro" id="IPR035965">
    <property type="entry name" value="PAS-like_dom_sf"/>
</dbReference>
<keyword evidence="11" id="KW-0131">Cell cycle</keyword>
<evidence type="ECO:0000256" key="9">
    <source>
        <dbReference type="ARBA" id="ARBA00023012"/>
    </source>
</evidence>
<dbReference type="Pfam" id="PF02518">
    <property type="entry name" value="HATPase_c"/>
    <property type="match status" value="1"/>
</dbReference>
<dbReference type="Proteomes" id="UP000649604">
    <property type="component" value="Unassembled WGS sequence"/>
</dbReference>
<dbReference type="SMART" id="SM00388">
    <property type="entry name" value="HisKA"/>
    <property type="match status" value="1"/>
</dbReference>
<feature type="domain" description="PAC" evidence="16">
    <location>
        <begin position="469"/>
        <end position="522"/>
    </location>
</feature>
<evidence type="ECO:0000313" key="17">
    <source>
        <dbReference type="EMBL" id="MBD3325582.1"/>
    </source>
</evidence>
<evidence type="ECO:0000256" key="7">
    <source>
        <dbReference type="ARBA" id="ARBA00022777"/>
    </source>
</evidence>
<dbReference type="InterPro" id="IPR003661">
    <property type="entry name" value="HisK_dim/P_dom"/>
</dbReference>
<dbReference type="SUPFAM" id="SSF55785">
    <property type="entry name" value="PYP-like sensor domain (PAS domain)"/>
    <property type="match status" value="4"/>
</dbReference>
<evidence type="ECO:0000256" key="2">
    <source>
        <dbReference type="ARBA" id="ARBA00004370"/>
    </source>
</evidence>
<dbReference type="CDD" id="cd17546">
    <property type="entry name" value="REC_hyHK_CKI1_RcsC-like"/>
    <property type="match status" value="1"/>
</dbReference>
<feature type="domain" description="PAS" evidence="15">
    <location>
        <begin position="274"/>
        <end position="344"/>
    </location>
</feature>
<evidence type="ECO:0000256" key="5">
    <source>
        <dbReference type="ARBA" id="ARBA00022679"/>
    </source>
</evidence>
<keyword evidence="5" id="KW-0808">Transferase</keyword>
<dbReference type="CDD" id="cd16922">
    <property type="entry name" value="HATPase_EvgS-ArcB-TorS-like"/>
    <property type="match status" value="1"/>
</dbReference>
<dbReference type="InterPro" id="IPR004358">
    <property type="entry name" value="Sig_transdc_His_kin-like_C"/>
</dbReference>
<dbReference type="AlphaFoldDB" id="A0A9D5JXD0"/>
<comment type="subcellular location">
    <subcellularLocation>
        <location evidence="2">Membrane</location>
    </subcellularLocation>
</comment>
<evidence type="ECO:0000259" key="16">
    <source>
        <dbReference type="PROSITE" id="PS50113"/>
    </source>
</evidence>
<dbReference type="EMBL" id="WJJP01000436">
    <property type="protein sequence ID" value="MBD3325582.1"/>
    <property type="molecule type" value="Genomic_DNA"/>
</dbReference>
<dbReference type="InterPro" id="IPR036097">
    <property type="entry name" value="HisK_dim/P_sf"/>
</dbReference>
<dbReference type="InterPro" id="IPR005467">
    <property type="entry name" value="His_kinase_dom"/>
</dbReference>
<dbReference type="GO" id="GO:0005524">
    <property type="term" value="F:ATP binding"/>
    <property type="evidence" value="ECO:0007669"/>
    <property type="project" value="UniProtKB-KW"/>
</dbReference>
<keyword evidence="10" id="KW-0472">Membrane</keyword>
<evidence type="ECO:0000256" key="4">
    <source>
        <dbReference type="ARBA" id="ARBA00022553"/>
    </source>
</evidence>
<dbReference type="InterPro" id="IPR011006">
    <property type="entry name" value="CheY-like_superfamily"/>
</dbReference>
<organism evidence="17 18">
    <name type="scientific">candidate division KSB3 bacterium</name>
    <dbReference type="NCBI Taxonomy" id="2044937"/>
    <lineage>
        <taxon>Bacteria</taxon>
        <taxon>candidate division KSB3</taxon>
    </lineage>
</organism>
<dbReference type="SMART" id="SM00387">
    <property type="entry name" value="HATPase_c"/>
    <property type="match status" value="1"/>
</dbReference>
<feature type="domain" description="Response regulatory" evidence="14">
    <location>
        <begin position="923"/>
        <end position="1039"/>
    </location>
</feature>
<evidence type="ECO:0000313" key="18">
    <source>
        <dbReference type="Proteomes" id="UP000649604"/>
    </source>
</evidence>
<evidence type="ECO:0000256" key="11">
    <source>
        <dbReference type="ARBA" id="ARBA00023306"/>
    </source>
</evidence>
<feature type="domain" description="Histidine kinase" evidence="13">
    <location>
        <begin position="669"/>
        <end position="898"/>
    </location>
</feature>
<dbReference type="GO" id="GO:0000155">
    <property type="term" value="F:phosphorelay sensor kinase activity"/>
    <property type="evidence" value="ECO:0007669"/>
    <property type="project" value="InterPro"/>
</dbReference>
<dbReference type="Pfam" id="PF13426">
    <property type="entry name" value="PAS_9"/>
    <property type="match status" value="1"/>
</dbReference>
<dbReference type="Pfam" id="PF00072">
    <property type="entry name" value="Response_reg"/>
    <property type="match status" value="2"/>
</dbReference>
<dbReference type="PROSITE" id="PS50112">
    <property type="entry name" value="PAS"/>
    <property type="match status" value="3"/>
</dbReference>
<dbReference type="PROSITE" id="PS50110">
    <property type="entry name" value="RESPONSE_REGULATORY"/>
    <property type="match status" value="2"/>
</dbReference>
<dbReference type="CDD" id="cd17534">
    <property type="entry name" value="REC_DC-like"/>
    <property type="match status" value="1"/>
</dbReference>
<feature type="domain" description="Response regulatory" evidence="14">
    <location>
        <begin position="4"/>
        <end position="119"/>
    </location>
</feature>
<sequence>MPDTILIVEDDSLIAIGIEQIVQKLGYQVASTVMSGEQAIQHVAANPPDLILMDIQLAGTIDGIEAAETILARYHIPIIYLTAYLREELLQRAKLTEPYGYLLKPFREDELRTTIEMALYKHKMDILLHETNQRLEREVAERKRMEHRLQQHDAFLNHVLQSLSHPFYVINANDYTVELANSAAKFGPLTAESTCYALTHHRTTPCNGTNHPCPLREIRQTKQAVVCEHIHYDAAQTKRHVEIHGFPVFNADGDVVQIIEYTLDITDRKQMEQELQRFKSIFDAANYGMAIADLSGDLIYVNDYFAAIHGYTPAELRGENLRIFHNSDQLPEVLAVITTLVEEGGFSPQEIWHTHRNGRVFPMLMSGVVIKDADGNPLFMAATAVDLTERKHAEEALHKSEETTRALLNATTDIALLIDPSGTILAANQTLAQHTAKPLEELIGTCVYTLFPPHIAASLKAKADEVIQTGTLVRYEEENSYTQAVSHNTVYPIFDAQGTVERLAIFSQNISERKRAENALIQERNLLRALIDNLPDLIYIKDTDSRFLLVNQAMVRFIGMTSPDQFVGKSDFDVQPPDLAEKFYAEEQAIIRSGIPVINHEERNINPVTGETLWISTSLVPFQDSQGQITGIVGIGHDITERKQFEETLRSAKEAAEAASQAKSEFLANMSHELRTPLNGILGYAQLLKRQSDLTEYQRKGLDIIHRCGDHLLILLNDILDLSKIEAGKLKLEPTRFHLVGSLKNLIEMFHLRAQEQKIAFVYEKASEVPNIVYGDEKCLRQVLLNLLGNAVKFTETGQVTLRVHEVPTAPSTAEAPQGTSITLRFEVEDTGIGIAPEHLETIFSPFEQVKASRFRPEGTGLGLAISQRLVRMMGGELHVESTVGQGSRFWFDATFPDSEHDVRRHETSYRPSIKGFRGTTRKILLVDDREENRAVLKDMLLPLGFEIFEAVDGHDAIDQARSYRPDLILMDLVMPNMDGFEATRHISRTPDLDPIVIIGISASAFEDTREKCLAAGCQDFLVKPIADVRLYDILQTHLPIEWIYHDENAATPTAPPAEAMLPPSQAELSHLNNLAMIGDIMAIRDEIQKLEQGDPTFHAFAAKMRQLADALNLSEIQRVIQTYLEGD</sequence>
<dbReference type="SMART" id="SM00086">
    <property type="entry name" value="PAC"/>
    <property type="match status" value="3"/>
</dbReference>
<dbReference type="InterPro" id="IPR013656">
    <property type="entry name" value="PAS_4"/>
</dbReference>
<dbReference type="Pfam" id="PF08448">
    <property type="entry name" value="PAS_4"/>
    <property type="match status" value="3"/>
</dbReference>
<feature type="domain" description="PAC" evidence="16">
    <location>
        <begin position="347"/>
        <end position="399"/>
    </location>
</feature>
<dbReference type="Pfam" id="PF00512">
    <property type="entry name" value="HisKA"/>
    <property type="match status" value="1"/>
</dbReference>
<evidence type="ECO:0000256" key="1">
    <source>
        <dbReference type="ARBA" id="ARBA00000085"/>
    </source>
</evidence>
<feature type="modified residue" description="4-aspartylphosphate" evidence="12">
    <location>
        <position position="54"/>
    </location>
</feature>
<gene>
    <name evidence="17" type="ORF">GF339_13440</name>
</gene>
<feature type="domain" description="PAC" evidence="16">
    <location>
        <begin position="220"/>
        <end position="277"/>
    </location>
</feature>
<dbReference type="SMART" id="SM00091">
    <property type="entry name" value="PAS"/>
    <property type="match status" value="3"/>
</dbReference>
<dbReference type="InterPro" id="IPR001789">
    <property type="entry name" value="Sig_transdc_resp-reg_receiver"/>
</dbReference>
<dbReference type="InterPro" id="IPR000700">
    <property type="entry name" value="PAS-assoc_C"/>
</dbReference>
<evidence type="ECO:0000259" key="15">
    <source>
        <dbReference type="PROSITE" id="PS50112"/>
    </source>
</evidence>
<feature type="domain" description="PAS" evidence="15">
    <location>
        <begin position="400"/>
        <end position="470"/>
    </location>
</feature>
<dbReference type="CDD" id="cd00130">
    <property type="entry name" value="PAS"/>
    <property type="match status" value="3"/>
</dbReference>
<evidence type="ECO:0000259" key="14">
    <source>
        <dbReference type="PROSITE" id="PS50110"/>
    </source>
</evidence>
<feature type="modified residue" description="4-aspartylphosphate" evidence="12">
    <location>
        <position position="972"/>
    </location>
</feature>
<dbReference type="InterPro" id="IPR001610">
    <property type="entry name" value="PAC"/>
</dbReference>
<dbReference type="Gene3D" id="1.10.287.130">
    <property type="match status" value="1"/>
</dbReference>
<evidence type="ECO:0000256" key="12">
    <source>
        <dbReference type="PROSITE-ProRule" id="PRU00169"/>
    </source>
</evidence>
<reference evidence="17" key="1">
    <citation type="submission" date="2019-11" db="EMBL/GenBank/DDBJ databases">
        <title>Microbial mats filling the niche in hypersaline microbial mats.</title>
        <authorList>
            <person name="Wong H.L."/>
            <person name="Macleod F.I."/>
            <person name="White R.A. III"/>
            <person name="Burns B.P."/>
        </authorList>
    </citation>
    <scope>NUCLEOTIDE SEQUENCE</scope>
    <source>
        <strain evidence="17">Rbin_158</strain>
    </source>
</reference>
<keyword evidence="9" id="KW-0902">Two-component regulatory system</keyword>
<dbReference type="FunFam" id="1.10.287.130:FF:000038">
    <property type="entry name" value="Sensory transduction histidine kinase"/>
    <property type="match status" value="1"/>
</dbReference>
<dbReference type="InterPro" id="IPR003594">
    <property type="entry name" value="HATPase_dom"/>
</dbReference>
<evidence type="ECO:0000259" key="13">
    <source>
        <dbReference type="PROSITE" id="PS50109"/>
    </source>
</evidence>
<dbReference type="GO" id="GO:0016020">
    <property type="term" value="C:membrane"/>
    <property type="evidence" value="ECO:0007669"/>
    <property type="project" value="UniProtKB-SubCell"/>
</dbReference>
<dbReference type="Gene3D" id="3.30.565.10">
    <property type="entry name" value="Histidine kinase-like ATPase, C-terminal domain"/>
    <property type="match status" value="1"/>
</dbReference>
<dbReference type="PRINTS" id="PR00344">
    <property type="entry name" value="BCTRLSENSOR"/>
</dbReference>
<name>A0A9D5JXD0_9BACT</name>
<keyword evidence="8" id="KW-0067">ATP-binding</keyword>
<dbReference type="SUPFAM" id="SSF55874">
    <property type="entry name" value="ATPase domain of HSP90 chaperone/DNA topoisomerase II/histidine kinase"/>
    <property type="match status" value="1"/>
</dbReference>
<dbReference type="PANTHER" id="PTHR45339:SF1">
    <property type="entry name" value="HYBRID SIGNAL TRANSDUCTION HISTIDINE KINASE J"/>
    <property type="match status" value="1"/>
</dbReference>
<protein>
    <recommendedName>
        <fullName evidence="3">histidine kinase</fullName>
        <ecNumber evidence="3">2.7.13.3</ecNumber>
    </recommendedName>
</protein>
<dbReference type="CDD" id="cd00082">
    <property type="entry name" value="HisKA"/>
    <property type="match status" value="1"/>
</dbReference>
<dbReference type="PROSITE" id="PS50113">
    <property type="entry name" value="PAC"/>
    <property type="match status" value="4"/>
</dbReference>
<dbReference type="NCBIfam" id="TIGR00229">
    <property type="entry name" value="sensory_box"/>
    <property type="match status" value="3"/>
</dbReference>
<evidence type="ECO:0000256" key="10">
    <source>
        <dbReference type="ARBA" id="ARBA00023136"/>
    </source>
</evidence>
<dbReference type="InterPro" id="IPR036890">
    <property type="entry name" value="HATPase_C_sf"/>
</dbReference>
<keyword evidence="4 12" id="KW-0597">Phosphoprotein</keyword>
<dbReference type="PANTHER" id="PTHR45339">
    <property type="entry name" value="HYBRID SIGNAL TRANSDUCTION HISTIDINE KINASE J"/>
    <property type="match status" value="1"/>
</dbReference>